<feature type="region of interest" description="Disordered" evidence="1">
    <location>
        <begin position="582"/>
        <end position="623"/>
    </location>
</feature>
<dbReference type="GO" id="GO:0005634">
    <property type="term" value="C:nucleus"/>
    <property type="evidence" value="ECO:0007669"/>
    <property type="project" value="TreeGrafter"/>
</dbReference>
<dbReference type="OrthoDB" id="68076at2759"/>
<feature type="compositionally biased region" description="Low complexity" evidence="1">
    <location>
        <begin position="583"/>
        <end position="614"/>
    </location>
</feature>
<dbReference type="InterPro" id="IPR026947">
    <property type="entry name" value="UBN_middle_dom"/>
</dbReference>
<accession>A0A8K0GJG1</accession>
<dbReference type="AlphaFoldDB" id="A0A8K0GJG1"/>
<dbReference type="EMBL" id="VTPC01001362">
    <property type="protein sequence ID" value="KAF2902219.1"/>
    <property type="molecule type" value="Genomic_DNA"/>
</dbReference>
<reference evidence="3" key="1">
    <citation type="submission" date="2019-08" db="EMBL/GenBank/DDBJ databases">
        <title>The genome of the North American firefly Photinus pyralis.</title>
        <authorList>
            <consortium name="Photinus pyralis genome working group"/>
            <person name="Fallon T.R."/>
            <person name="Sander Lower S.E."/>
            <person name="Weng J.-K."/>
        </authorList>
    </citation>
    <scope>NUCLEOTIDE SEQUENCE</scope>
    <source>
        <strain evidence="3">TRF0915ILg1</strain>
        <tissue evidence="3">Whole body</tissue>
    </source>
</reference>
<name>A0A8K0GJG1_IGNLU</name>
<gene>
    <name evidence="3" type="ORF">ILUMI_03966</name>
</gene>
<dbReference type="GO" id="GO:0006325">
    <property type="term" value="P:chromatin organization"/>
    <property type="evidence" value="ECO:0007669"/>
    <property type="project" value="TreeGrafter"/>
</dbReference>
<feature type="region of interest" description="Disordered" evidence="1">
    <location>
        <begin position="1"/>
        <end position="121"/>
    </location>
</feature>
<feature type="region of interest" description="Disordered" evidence="1">
    <location>
        <begin position="736"/>
        <end position="761"/>
    </location>
</feature>
<feature type="region of interest" description="Disordered" evidence="1">
    <location>
        <begin position="527"/>
        <end position="548"/>
    </location>
</feature>
<organism evidence="3 4">
    <name type="scientific">Ignelater luminosus</name>
    <name type="common">Cucubano</name>
    <name type="synonym">Pyrophorus luminosus</name>
    <dbReference type="NCBI Taxonomy" id="2038154"/>
    <lineage>
        <taxon>Eukaryota</taxon>
        <taxon>Metazoa</taxon>
        <taxon>Ecdysozoa</taxon>
        <taxon>Arthropoda</taxon>
        <taxon>Hexapoda</taxon>
        <taxon>Insecta</taxon>
        <taxon>Pterygota</taxon>
        <taxon>Neoptera</taxon>
        <taxon>Endopterygota</taxon>
        <taxon>Coleoptera</taxon>
        <taxon>Polyphaga</taxon>
        <taxon>Elateriformia</taxon>
        <taxon>Elateroidea</taxon>
        <taxon>Elateridae</taxon>
        <taxon>Agrypninae</taxon>
        <taxon>Pyrophorini</taxon>
        <taxon>Ignelater</taxon>
    </lineage>
</organism>
<evidence type="ECO:0000313" key="4">
    <source>
        <dbReference type="Proteomes" id="UP000801492"/>
    </source>
</evidence>
<dbReference type="Pfam" id="PF14075">
    <property type="entry name" value="UBN_AB"/>
    <property type="match status" value="1"/>
</dbReference>
<evidence type="ECO:0000313" key="3">
    <source>
        <dbReference type="EMBL" id="KAF2902219.1"/>
    </source>
</evidence>
<feature type="compositionally biased region" description="Basic and acidic residues" evidence="1">
    <location>
        <begin position="52"/>
        <end position="67"/>
    </location>
</feature>
<feature type="compositionally biased region" description="Basic and acidic residues" evidence="1">
    <location>
        <begin position="23"/>
        <end position="42"/>
    </location>
</feature>
<feature type="compositionally biased region" description="Basic and acidic residues" evidence="1">
    <location>
        <begin position="84"/>
        <end position="105"/>
    </location>
</feature>
<feature type="domain" description="Ubinuclein middle" evidence="2">
    <location>
        <begin position="131"/>
        <end position="329"/>
    </location>
</feature>
<dbReference type="PANTHER" id="PTHR21669">
    <property type="entry name" value="CAPZ-INTERACTING PROTEIN AND RELATED PROTEINS"/>
    <property type="match status" value="1"/>
</dbReference>
<dbReference type="PANTHER" id="PTHR21669:SF28">
    <property type="entry name" value="YEMANUCLEIN"/>
    <property type="match status" value="1"/>
</dbReference>
<feature type="compositionally biased region" description="Basic and acidic residues" evidence="1">
    <location>
        <begin position="534"/>
        <end position="548"/>
    </location>
</feature>
<comment type="caution">
    <text evidence="3">The sequence shown here is derived from an EMBL/GenBank/DDBJ whole genome shotgun (WGS) entry which is preliminary data.</text>
</comment>
<feature type="compositionally biased region" description="Low complexity" evidence="1">
    <location>
        <begin position="736"/>
        <end position="748"/>
    </location>
</feature>
<dbReference type="Proteomes" id="UP000801492">
    <property type="component" value="Unassembled WGS sequence"/>
</dbReference>
<evidence type="ECO:0000259" key="2">
    <source>
        <dbReference type="Pfam" id="PF14075"/>
    </source>
</evidence>
<keyword evidence="4" id="KW-1185">Reference proteome</keyword>
<feature type="compositionally biased region" description="Polar residues" evidence="1">
    <location>
        <begin position="749"/>
        <end position="761"/>
    </location>
</feature>
<protein>
    <recommendedName>
        <fullName evidence="2">Ubinuclein middle domain-containing protein</fullName>
    </recommendedName>
</protein>
<sequence>MQKAIKKRLFSHEKIKQQIRKKRADDTKKTVRELLRERREDLNMTTLSESECPEKIEPSSSPKDKKPLASVDDVIESVINNAAKKKEDHTDESSKDSISSKDGINHKSAVNSSEAESNDDVQIKPADIVQLPENLPSDIIGIIDNIKKAARCSTEGKVKFFSGDVNTMLLNLERKCRCLGKQSRMRVYEHLAPFVKCRKETLMKRAKNLIAVEEQKKIKVLLDRLKAAVGAIMPPLIANYELECKGVLQRKFSAQTEENSKALRMPKRQFLWNDDTRKLVKDIITLRKKCFLNEGKQKESLEKHLTEFIKTEVHVIWPEGWMSMNTLLKYCSFTPDIKKNVDNTKKPTPAPTPTPNPSDISISPSSNIISTSNISISSTSSLTITPVTTNVHKISNNEIKVKPKPANISETIISKVNNDNCSVSKMSKPLPAVDIVKTSPPDVNNIKYPTCISNSNRTENKPLFIKDELEAILIEESPTKKEEPEDLSSTVINVVKHDTTENSNNHCQIIDLTDQSEMKRKIIPKSKPKYPFEFPEKPPKPKKESTEHIRVKPKEEVTGTSVLTQIIADTLNDSVRFAQTPKTSNTTTLSNNTASVNPSESVVKKSSASSSYDYSKSKLSSEGDDIQKVMEGLKVLHKMSSPVKSNEEIKRSSPVSVIAFNKSYTHDGTSTHSSNATPHNRSSSFQDAFQKHFIPDYHLMRASQATTPPTKGSHNSISKHNHMSTKIATSSDRYLQNSNNNYAQPNSNKVKNNCSSQQSGSYNLLDDMYANLLSEYGFSKTANSKSSTQHK</sequence>
<proteinExistence type="predicted"/>
<feature type="region of interest" description="Disordered" evidence="1">
    <location>
        <begin position="341"/>
        <end position="364"/>
    </location>
</feature>
<evidence type="ECO:0000256" key="1">
    <source>
        <dbReference type="SAM" id="MobiDB-lite"/>
    </source>
</evidence>